<keyword evidence="1" id="KW-1133">Transmembrane helix</keyword>
<dbReference type="EMBL" id="DXBE01000020">
    <property type="protein sequence ID" value="HIZ68623.1"/>
    <property type="molecule type" value="Genomic_DNA"/>
</dbReference>
<gene>
    <name evidence="2" type="ORF">H9966_01870</name>
</gene>
<evidence type="ECO:0000313" key="2">
    <source>
        <dbReference type="EMBL" id="HIZ68623.1"/>
    </source>
</evidence>
<feature type="transmembrane region" description="Helical" evidence="1">
    <location>
        <begin position="148"/>
        <end position="174"/>
    </location>
</feature>
<feature type="transmembrane region" description="Helical" evidence="1">
    <location>
        <begin position="33"/>
        <end position="53"/>
    </location>
</feature>
<dbReference type="AlphaFoldDB" id="A0A9D2FWA7"/>
<feature type="transmembrane region" description="Helical" evidence="1">
    <location>
        <begin position="73"/>
        <end position="94"/>
    </location>
</feature>
<proteinExistence type="predicted"/>
<reference evidence="2" key="2">
    <citation type="submission" date="2021-04" db="EMBL/GenBank/DDBJ databases">
        <authorList>
            <person name="Gilroy R."/>
        </authorList>
    </citation>
    <scope>NUCLEOTIDE SEQUENCE</scope>
    <source>
        <strain evidence="2">ChiHecec3B27-8219</strain>
    </source>
</reference>
<dbReference type="Proteomes" id="UP000824055">
    <property type="component" value="Unassembled WGS sequence"/>
</dbReference>
<keyword evidence="1" id="KW-0812">Transmembrane</keyword>
<feature type="transmembrane region" description="Helical" evidence="1">
    <location>
        <begin position="194"/>
        <end position="225"/>
    </location>
</feature>
<feature type="transmembrane region" description="Helical" evidence="1">
    <location>
        <begin position="245"/>
        <end position="266"/>
    </location>
</feature>
<reference evidence="2" key="1">
    <citation type="journal article" date="2021" name="PeerJ">
        <title>Extensive microbial diversity within the chicken gut microbiome revealed by metagenomics and culture.</title>
        <authorList>
            <person name="Gilroy R."/>
            <person name="Ravi A."/>
            <person name="Getino M."/>
            <person name="Pursley I."/>
            <person name="Horton D.L."/>
            <person name="Alikhan N.F."/>
            <person name="Baker D."/>
            <person name="Gharbi K."/>
            <person name="Hall N."/>
            <person name="Watson M."/>
            <person name="Adriaenssens E.M."/>
            <person name="Foster-Nyarko E."/>
            <person name="Jarju S."/>
            <person name="Secka A."/>
            <person name="Antonio M."/>
            <person name="Oren A."/>
            <person name="Chaudhuri R.R."/>
            <person name="La Ragione R."/>
            <person name="Hildebrand F."/>
            <person name="Pallen M.J."/>
        </authorList>
    </citation>
    <scope>NUCLEOTIDE SEQUENCE</scope>
    <source>
        <strain evidence="2">ChiHecec3B27-8219</strain>
    </source>
</reference>
<keyword evidence="1" id="KW-0472">Membrane</keyword>
<evidence type="ECO:0000313" key="3">
    <source>
        <dbReference type="Proteomes" id="UP000824055"/>
    </source>
</evidence>
<evidence type="ECO:0000256" key="1">
    <source>
        <dbReference type="SAM" id="Phobius"/>
    </source>
</evidence>
<protein>
    <submittedName>
        <fullName evidence="2">Uncharacterized protein</fullName>
    </submittedName>
</protein>
<name>A0A9D2FWA7_9BACT</name>
<comment type="caution">
    <text evidence="2">The sequence shown here is derived from an EMBL/GenBank/DDBJ whole genome shotgun (WGS) entry which is preliminary data.</text>
</comment>
<organism evidence="2 3">
    <name type="scientific">Candidatus Prevotella avicola</name>
    <dbReference type="NCBI Taxonomy" id="2838738"/>
    <lineage>
        <taxon>Bacteria</taxon>
        <taxon>Pseudomonadati</taxon>
        <taxon>Bacteroidota</taxon>
        <taxon>Bacteroidia</taxon>
        <taxon>Bacteroidales</taxon>
        <taxon>Prevotellaceae</taxon>
        <taxon>Prevotella</taxon>
    </lineage>
</organism>
<sequence>MEIEVYKYRSVRNCLRDAYTAISENLKSVFRKTWWVVSLGAIALSFTTYFFLPNMALHVWGLENQIASFVVQSLVYLATIVFGFWVLCAFWHVINGRRWRENLPRVIVTQLLSAAIACLFKIAFDLLAKWQLSVPASPAEQQTGESASITWLFAVIGLGIVAVVTCIPLCYTFIRFMMGKHWLPFVGYGRAFRYWGTIFVAMLLIYLLAGIALAAVSLPGVILVSAQLYSQLGALGGDPLNIPGYFTPLLIATLTLFYFVVGYISLWAQLASTFLYGSIETQQAEKTKHDREENQTAIY</sequence>
<feature type="transmembrane region" description="Helical" evidence="1">
    <location>
        <begin position="106"/>
        <end position="128"/>
    </location>
</feature>
<accession>A0A9D2FWA7</accession>